<evidence type="ECO:0000256" key="2">
    <source>
        <dbReference type="ARBA" id="ARBA00022475"/>
    </source>
</evidence>
<dbReference type="CDD" id="cd12912">
    <property type="entry name" value="PDC2_MCP_like"/>
    <property type="match status" value="1"/>
</dbReference>
<dbReference type="GO" id="GO:0007165">
    <property type="term" value="P:signal transduction"/>
    <property type="evidence" value="ECO:0007669"/>
    <property type="project" value="UniProtKB-KW"/>
</dbReference>
<sequence>MRFSSIKLRTMLSILPVTILTLIALVFISYFYSRSLIENEISQKMNYQLDSVSTALQNRITAHSKVTEGLARSIEVSAASLTPDQYIAMLKNNVGINEDTFGLGVFFEPYHYRPGLKYFSYYAYRNNGSISHTDEYSKEAYNYPNQDWYKAGKASKDPVAYTAPYFDSVTQVSMVTASVPLYDRNKNFIGVATGDINLTNLQKIVTETKVGSTGWAFLLDSNGTYLAQPDAKKVMTTKLNQDPNASLAKLANSMLTEQKGRASFTDQNGTNDLFFTKIPHTNWVLAMVMPEKELFAPLQSLLNRLLLISVISIFVIVAVILLYSRYITSNIKKINDASLVLAEGDFTQTIAVNSADEFGQMAQNFNDMTGKIRDLMGHVSNNSHHVAATAEQLTASAEQTSQATEQIAVSIQEVASGADTQSKIVSDTNRLVENVSDRMQLITQKIQSVNGASHHAASTSTTGIEVMENMRKQITTIHEKVHRSSDVVNTLGQKSEEIGNILSLITSIAEQTNLLALNAAIEAARAGEHGKGFAVVADEVRKLAEQSANAAGEIHTLITQIQTESGNAVEAMQEGSTAVNEGITMVSNASHAFEEIRTAVGGVSTQIEEATDSFIKIQSGITQIVQAMNDLTHTFELAAENTQHVAAAVEEQTASMEEVASASTLLSRSAEELNEVVSRFKV</sequence>
<evidence type="ECO:0000313" key="7">
    <source>
        <dbReference type="Proteomes" id="UP000217696"/>
    </source>
</evidence>
<keyword evidence="3" id="KW-0472">Membrane</keyword>
<dbReference type="SMART" id="SM00283">
    <property type="entry name" value="MA"/>
    <property type="match status" value="1"/>
</dbReference>
<dbReference type="Pfam" id="PF00672">
    <property type="entry name" value="HAMP"/>
    <property type="match status" value="1"/>
</dbReference>
<dbReference type="CDD" id="cd06225">
    <property type="entry name" value="HAMP"/>
    <property type="match status" value="1"/>
</dbReference>
<dbReference type="CDD" id="cd11386">
    <property type="entry name" value="MCP_signal"/>
    <property type="match status" value="1"/>
</dbReference>
<protein>
    <submittedName>
        <fullName evidence="6">Methyl-accepting chemotaxis protein McpB</fullName>
    </submittedName>
</protein>
<dbReference type="InterPro" id="IPR029151">
    <property type="entry name" value="Sensor-like_sf"/>
</dbReference>
<evidence type="ECO:0000256" key="4">
    <source>
        <dbReference type="ARBA" id="ARBA00023224"/>
    </source>
</evidence>
<dbReference type="Gene3D" id="3.30.450.20">
    <property type="entry name" value="PAS domain"/>
    <property type="match status" value="2"/>
</dbReference>
<dbReference type="GO" id="GO:0005886">
    <property type="term" value="C:plasma membrane"/>
    <property type="evidence" value="ECO:0007669"/>
    <property type="project" value="UniProtKB-SubCell"/>
</dbReference>
<keyword evidence="7" id="KW-1185">Reference proteome</keyword>
<dbReference type="PANTHER" id="PTHR32089:SF112">
    <property type="entry name" value="LYSOZYME-LIKE PROTEIN-RELATED"/>
    <property type="match status" value="1"/>
</dbReference>
<dbReference type="PROSITE" id="PS50111">
    <property type="entry name" value="CHEMOTAXIS_TRANSDUC_2"/>
    <property type="match status" value="1"/>
</dbReference>
<evidence type="ECO:0000313" key="6">
    <source>
        <dbReference type="EMBL" id="BAU29687.1"/>
    </source>
</evidence>
<evidence type="ECO:0000256" key="5">
    <source>
        <dbReference type="ARBA" id="ARBA00029447"/>
    </source>
</evidence>
<dbReference type="KEGG" id="asoc:CB4_03924"/>
<dbReference type="InterPro" id="IPR003660">
    <property type="entry name" value="HAMP_dom"/>
</dbReference>
<dbReference type="Pfam" id="PF22673">
    <property type="entry name" value="MCP-like_PDC_1"/>
    <property type="match status" value="1"/>
</dbReference>
<dbReference type="Pfam" id="PF00015">
    <property type="entry name" value="MCPsignal"/>
    <property type="match status" value="1"/>
</dbReference>
<evidence type="ECO:0000256" key="3">
    <source>
        <dbReference type="ARBA" id="ARBA00023136"/>
    </source>
</evidence>
<dbReference type="OrthoDB" id="9760371at2"/>
<comment type="subcellular location">
    <subcellularLocation>
        <location evidence="1">Cell membrane</location>
    </subcellularLocation>
</comment>
<dbReference type="CDD" id="cd12913">
    <property type="entry name" value="PDC1_MCP_like"/>
    <property type="match status" value="1"/>
</dbReference>
<dbReference type="Proteomes" id="UP000217696">
    <property type="component" value="Chromosome"/>
</dbReference>
<dbReference type="PROSITE" id="PS50885">
    <property type="entry name" value="HAMP"/>
    <property type="match status" value="1"/>
</dbReference>
<dbReference type="SUPFAM" id="SSF103190">
    <property type="entry name" value="Sensory domain-like"/>
    <property type="match status" value="1"/>
</dbReference>
<proteinExistence type="inferred from homology"/>
<name>A0A0U5BHD1_9BACL</name>
<accession>A0A0U5BHD1</accession>
<comment type="similarity">
    <text evidence="5">Belongs to the methyl-accepting chemotaxis (MCP) protein family.</text>
</comment>
<dbReference type="SUPFAM" id="SSF58104">
    <property type="entry name" value="Methyl-accepting chemotaxis protein (MCP) signaling domain"/>
    <property type="match status" value="1"/>
</dbReference>
<reference evidence="6 7" key="1">
    <citation type="submission" date="2015-12" db="EMBL/GenBank/DDBJ databases">
        <title>Genome sequence of Aneurinibacillus soli.</title>
        <authorList>
            <person name="Lee J.S."/>
            <person name="Lee K.C."/>
            <person name="Kim K.K."/>
            <person name="Lee B.W."/>
        </authorList>
    </citation>
    <scope>NUCLEOTIDE SEQUENCE [LARGE SCALE GENOMIC DNA]</scope>
    <source>
        <strain evidence="6 7">CB4</strain>
    </source>
</reference>
<evidence type="ECO:0000256" key="1">
    <source>
        <dbReference type="ARBA" id="ARBA00004236"/>
    </source>
</evidence>
<keyword evidence="2" id="KW-1003">Cell membrane</keyword>
<keyword evidence="4" id="KW-0807">Transducer</keyword>
<dbReference type="PANTHER" id="PTHR32089">
    <property type="entry name" value="METHYL-ACCEPTING CHEMOTAXIS PROTEIN MCPB"/>
    <property type="match status" value="1"/>
</dbReference>
<dbReference type="SMART" id="SM00304">
    <property type="entry name" value="HAMP"/>
    <property type="match status" value="1"/>
</dbReference>
<gene>
    <name evidence="6" type="primary">mcpB_21</name>
    <name evidence="6" type="ORF">CB4_03924</name>
</gene>
<dbReference type="Gene3D" id="6.10.340.10">
    <property type="match status" value="1"/>
</dbReference>
<organism evidence="6 7">
    <name type="scientific">Aneurinibacillus soli</name>
    <dbReference type="NCBI Taxonomy" id="1500254"/>
    <lineage>
        <taxon>Bacteria</taxon>
        <taxon>Bacillati</taxon>
        <taxon>Bacillota</taxon>
        <taxon>Bacilli</taxon>
        <taxon>Bacillales</taxon>
        <taxon>Paenibacillaceae</taxon>
        <taxon>Aneurinibacillus group</taxon>
        <taxon>Aneurinibacillus</taxon>
    </lineage>
</organism>
<dbReference type="InterPro" id="IPR004089">
    <property type="entry name" value="MCPsignal_dom"/>
</dbReference>
<dbReference type="RefSeq" id="WP_096467343.1">
    <property type="nucleotide sequence ID" value="NZ_AP017312.1"/>
</dbReference>
<dbReference type="AlphaFoldDB" id="A0A0U5BHD1"/>
<dbReference type="Gene3D" id="1.10.287.950">
    <property type="entry name" value="Methyl-accepting chemotaxis protein"/>
    <property type="match status" value="1"/>
</dbReference>
<dbReference type="EMBL" id="AP017312">
    <property type="protein sequence ID" value="BAU29687.1"/>
    <property type="molecule type" value="Genomic_DNA"/>
</dbReference>